<proteinExistence type="predicted"/>
<dbReference type="SUPFAM" id="SSF48452">
    <property type="entry name" value="TPR-like"/>
    <property type="match status" value="1"/>
</dbReference>
<feature type="repeat" description="TPR" evidence="3">
    <location>
        <begin position="26"/>
        <end position="59"/>
    </location>
</feature>
<gene>
    <name evidence="4" type="ORF">CVV64_10000</name>
</gene>
<dbReference type="PANTHER" id="PTHR44943:SF4">
    <property type="entry name" value="TPR REPEAT-CONTAINING PROTEIN MJ0798"/>
    <property type="match status" value="1"/>
</dbReference>
<reference evidence="4 5" key="1">
    <citation type="journal article" date="2017" name="ISME J.">
        <title>Potential for microbial H2 and metal transformations associated with novel bacteria and archaea in deep terrestrial subsurface sediments.</title>
        <authorList>
            <person name="Hernsdorf A.W."/>
            <person name="Amano Y."/>
            <person name="Miyakawa K."/>
            <person name="Ise K."/>
            <person name="Suzuki Y."/>
            <person name="Anantharaman K."/>
            <person name="Probst A."/>
            <person name="Burstein D."/>
            <person name="Thomas B.C."/>
            <person name="Banfield J.F."/>
        </authorList>
    </citation>
    <scope>NUCLEOTIDE SEQUENCE [LARGE SCALE GENOMIC DNA]</scope>
    <source>
        <strain evidence="4">HGW-Wallbacteria-1</strain>
    </source>
</reference>
<accession>A0A2N1PPM9</accession>
<evidence type="ECO:0000256" key="1">
    <source>
        <dbReference type="ARBA" id="ARBA00022737"/>
    </source>
</evidence>
<dbReference type="InterPro" id="IPR019734">
    <property type="entry name" value="TPR_rpt"/>
</dbReference>
<dbReference type="Proteomes" id="UP000233256">
    <property type="component" value="Unassembled WGS sequence"/>
</dbReference>
<dbReference type="AlphaFoldDB" id="A0A2N1PPM9"/>
<dbReference type="InterPro" id="IPR051685">
    <property type="entry name" value="Ycf3/AcsC/BcsC/TPR_MFPF"/>
</dbReference>
<keyword evidence="2 3" id="KW-0802">TPR repeat</keyword>
<evidence type="ECO:0000256" key="3">
    <source>
        <dbReference type="PROSITE-ProRule" id="PRU00339"/>
    </source>
</evidence>
<dbReference type="SMART" id="SM00028">
    <property type="entry name" value="TPR"/>
    <property type="match status" value="4"/>
</dbReference>
<dbReference type="PROSITE" id="PS50005">
    <property type="entry name" value="TPR"/>
    <property type="match status" value="1"/>
</dbReference>
<dbReference type="EMBL" id="PGXC01000006">
    <property type="protein sequence ID" value="PKK90289.1"/>
    <property type="molecule type" value="Genomic_DNA"/>
</dbReference>
<protein>
    <submittedName>
        <fullName evidence="4">Uncharacterized protein</fullName>
    </submittedName>
</protein>
<dbReference type="Pfam" id="PF13432">
    <property type="entry name" value="TPR_16"/>
    <property type="match status" value="2"/>
</dbReference>
<organism evidence="4 5">
    <name type="scientific">Candidatus Wallbacteria bacterium HGW-Wallbacteria-1</name>
    <dbReference type="NCBI Taxonomy" id="2013854"/>
    <lineage>
        <taxon>Bacteria</taxon>
        <taxon>Candidatus Walliibacteriota</taxon>
    </lineage>
</organism>
<dbReference type="PANTHER" id="PTHR44943">
    <property type="entry name" value="CELLULOSE SYNTHASE OPERON PROTEIN C"/>
    <property type="match status" value="1"/>
</dbReference>
<evidence type="ECO:0000313" key="5">
    <source>
        <dbReference type="Proteomes" id="UP000233256"/>
    </source>
</evidence>
<evidence type="ECO:0000313" key="4">
    <source>
        <dbReference type="EMBL" id="PKK90289.1"/>
    </source>
</evidence>
<evidence type="ECO:0000256" key="2">
    <source>
        <dbReference type="ARBA" id="ARBA00022803"/>
    </source>
</evidence>
<name>A0A2N1PPM9_9BACT</name>
<dbReference type="InterPro" id="IPR011990">
    <property type="entry name" value="TPR-like_helical_dom_sf"/>
</dbReference>
<comment type="caution">
    <text evidence="4">The sequence shown here is derived from an EMBL/GenBank/DDBJ whole genome shotgun (WGS) entry which is preliminary data.</text>
</comment>
<dbReference type="Gene3D" id="1.25.40.10">
    <property type="entry name" value="Tetratricopeptide repeat domain"/>
    <property type="match status" value="1"/>
</dbReference>
<keyword evidence="1" id="KW-0677">Repeat</keyword>
<sequence length="182" mass="20484">MRRLVTFVILITLMWVFNQVDPTEKAKKLNNSGVTLLEAGKVQEALDLFNKAIEQDEKIGLIWNHRGLALSALKKHADACVSFERAESIARDNLEFKTNRAYTLINMEKFEEAEKLCESVLSKNSDDANALYIKGACRMKSIDFPEALKVFRKLMKVPTTNFKGDLEGVKKSIAMLEGAAID</sequence>